<feature type="chain" id="PRO_5045813902" evidence="3">
    <location>
        <begin position="24"/>
        <end position="379"/>
    </location>
</feature>
<keyword evidence="6" id="KW-1185">Reference proteome</keyword>
<keyword evidence="3" id="KW-0732">Signal</keyword>
<comment type="caution">
    <text evidence="5">The sequence shown here is derived from an EMBL/GenBank/DDBJ whole genome shotgun (WGS) entry which is preliminary data.</text>
</comment>
<gene>
    <name evidence="5" type="ORF">G9Q97_14930</name>
</gene>
<dbReference type="Pfam" id="PF01103">
    <property type="entry name" value="Omp85"/>
    <property type="match status" value="1"/>
</dbReference>
<protein>
    <submittedName>
        <fullName evidence="5">BamA/TamA family outer membrane protein</fullName>
    </submittedName>
</protein>
<dbReference type="InterPro" id="IPR000184">
    <property type="entry name" value="Bac_surfAg_D15"/>
</dbReference>
<evidence type="ECO:0000259" key="4">
    <source>
        <dbReference type="Pfam" id="PF01103"/>
    </source>
</evidence>
<feature type="domain" description="Bacterial surface antigen (D15)" evidence="4">
    <location>
        <begin position="104"/>
        <end position="379"/>
    </location>
</feature>
<accession>A0ABX0H8V6</accession>
<reference evidence="5 6" key="1">
    <citation type="submission" date="2020-03" db="EMBL/GenBank/DDBJ databases">
        <title>Cyclobacterium plantarum sp. nov., a marine bacterium isolated from a coastal-marine wetland.</title>
        <authorList>
            <person name="Sanchez-Porro C."/>
            <person name="Ventosa A."/>
            <person name="Amoozegar M."/>
        </authorList>
    </citation>
    <scope>NUCLEOTIDE SEQUENCE [LARGE SCALE GENOMIC DNA]</scope>
    <source>
        <strain evidence="5 6">GBPx2</strain>
    </source>
</reference>
<proteinExistence type="predicted"/>
<sequence length="379" mass="43194">MKNYLRVSFLLLLVLCSGMEANSQGFVKRYLNSIVNDTSDISEPQFLMYPTLAYAPETSWEIGFSTLYVYYAERDTVNRLSEINGFTFFTLENQYGLWFDHANYSPGDRWFFLGRIRLQSFPLLYYGIGNSSSADYLARVDANQILIKERVLRKIKGNLFFGLEMDWQRLSQVEFLPAESNPSYQLPLGFQGSSNLGLGLGLVYDDRHNVLNVRDGLFSELALMRYNPFWSSAFNFTTVLSDTRYYQPVGENNVLAAQLFGQFNSGDVPFNQLSLMGGESLMRGYYTGRYRDQNQVAGQIEMRFLPFPLGFTERLGGAVFAGAGQVFPSLAAFDWNKMVWSAGGGLRFLIFPKKDIYTRLDVAFTQEGTGFYFFIGEAF</sequence>
<dbReference type="Proteomes" id="UP000649799">
    <property type="component" value="Unassembled WGS sequence"/>
</dbReference>
<dbReference type="Gene3D" id="2.40.160.50">
    <property type="entry name" value="membrane protein fhac: a member of the omp85/tpsb transporter family"/>
    <property type="match status" value="1"/>
</dbReference>
<keyword evidence="2" id="KW-0472">Membrane</keyword>
<evidence type="ECO:0000256" key="3">
    <source>
        <dbReference type="SAM" id="SignalP"/>
    </source>
</evidence>
<feature type="signal peptide" evidence="3">
    <location>
        <begin position="1"/>
        <end position="23"/>
    </location>
</feature>
<evidence type="ECO:0000313" key="5">
    <source>
        <dbReference type="EMBL" id="NHE58104.1"/>
    </source>
</evidence>
<organism evidence="5 6">
    <name type="scientific">Cyclobacterium plantarum</name>
    <dbReference type="NCBI Taxonomy" id="2716263"/>
    <lineage>
        <taxon>Bacteria</taxon>
        <taxon>Pseudomonadati</taxon>
        <taxon>Bacteroidota</taxon>
        <taxon>Cytophagia</taxon>
        <taxon>Cytophagales</taxon>
        <taxon>Cyclobacteriaceae</taxon>
        <taxon>Cyclobacterium</taxon>
    </lineage>
</organism>
<evidence type="ECO:0000313" key="6">
    <source>
        <dbReference type="Proteomes" id="UP000649799"/>
    </source>
</evidence>
<comment type="subcellular location">
    <subcellularLocation>
        <location evidence="1">Membrane</location>
    </subcellularLocation>
</comment>
<evidence type="ECO:0000256" key="1">
    <source>
        <dbReference type="ARBA" id="ARBA00004370"/>
    </source>
</evidence>
<name>A0ABX0H8V6_9BACT</name>
<dbReference type="RefSeq" id="WP_166148191.1">
    <property type="nucleotide sequence ID" value="NZ_JAANYN010000006.1"/>
</dbReference>
<dbReference type="EMBL" id="JAANYN010000006">
    <property type="protein sequence ID" value="NHE58104.1"/>
    <property type="molecule type" value="Genomic_DNA"/>
</dbReference>
<evidence type="ECO:0000256" key="2">
    <source>
        <dbReference type="ARBA" id="ARBA00023136"/>
    </source>
</evidence>